<dbReference type="Proteomes" id="UP000236214">
    <property type="component" value="Unassembled WGS sequence"/>
</dbReference>
<dbReference type="RefSeq" id="WP_103103671.1">
    <property type="nucleotide sequence ID" value="NZ_BDEC01000147.1"/>
</dbReference>
<dbReference type="EMBL" id="BDEC01000147">
    <property type="protein sequence ID" value="GBD69181.1"/>
    <property type="molecule type" value="Genomic_DNA"/>
</dbReference>
<evidence type="ECO:0000313" key="3">
    <source>
        <dbReference type="Proteomes" id="UP000236214"/>
    </source>
</evidence>
<dbReference type="PANTHER" id="PTHR43236">
    <property type="entry name" value="ANTITOXIN HIGA1"/>
    <property type="match status" value="1"/>
</dbReference>
<dbReference type="PANTHER" id="PTHR43236:SF2">
    <property type="entry name" value="BLL0069 PROTEIN"/>
    <property type="match status" value="1"/>
</dbReference>
<dbReference type="InterPro" id="IPR010359">
    <property type="entry name" value="IrrE_HExxH"/>
</dbReference>
<proteinExistence type="predicted"/>
<evidence type="ECO:0000259" key="1">
    <source>
        <dbReference type="Pfam" id="PF06114"/>
    </source>
</evidence>
<reference evidence="2 3" key="1">
    <citation type="submission" date="2016-05" db="EMBL/GenBank/DDBJ databases">
        <title>Whole genome sequencing of Tetragenococcus halophilus subsp. halophilus NISL 7118.</title>
        <authorList>
            <person name="Shiwa Y."/>
            <person name="Nishimura I."/>
            <person name="Yoshikawa H."/>
            <person name="Koyama Y."/>
            <person name="Oguma T."/>
        </authorList>
    </citation>
    <scope>NUCLEOTIDE SEQUENCE [LARGE SCALE GENOMIC DNA]</scope>
    <source>
        <strain evidence="2 3">NISL 7118</strain>
    </source>
</reference>
<feature type="domain" description="IrrE N-terminal-like" evidence="1">
    <location>
        <begin position="169"/>
        <end position="301"/>
    </location>
</feature>
<dbReference type="AlphaFoldDB" id="A0A2H6CW12"/>
<keyword evidence="3" id="KW-1185">Reference proteome</keyword>
<dbReference type="Gene3D" id="1.10.10.2910">
    <property type="match status" value="1"/>
</dbReference>
<protein>
    <recommendedName>
        <fullName evidence="1">IrrE N-terminal-like domain-containing protein</fullName>
    </recommendedName>
</protein>
<comment type="caution">
    <text evidence="2">The sequence shown here is derived from an EMBL/GenBank/DDBJ whole genome shotgun (WGS) entry which is preliminary data.</text>
</comment>
<evidence type="ECO:0000313" key="2">
    <source>
        <dbReference type="EMBL" id="GBD69181.1"/>
    </source>
</evidence>
<name>A0A2H6CW12_TETHA</name>
<sequence length="391" mass="45695">MVVARVPITPHVIKYYIDTSNINLEDLEKDANLKNINGWLDLSAQPTFNQLNQLSKKIKVPFGYLLLNDIQKEEPSLIEYRTVLNNEVDKPSRDLLETIDDMEDKQDWMRDFLIRNSYEKLNFVNKFSKKDSVQTIAQGIRHTLQLEETWFVNCQYNNAFNYLRDKFENAGILVMQNGVVKANTHRNLNVDEFRAFVLVDDYAPLIFINSTDSNGGKIFSLFHEVAHIFLGESDLFNDNNVSHPIYRNDLEVLCNDIASELCIPAPYFKELWAKNTERDTFNKIHYIAQKCKISILAVAVKALKNKYIDEQEYYKIRNESLKYYKKENTKKKENNGNGINTAVSRIDKRFFQFLSNDIKSGNTQYTDAYRLLNTNRKTFDKIERKILEGKS</sequence>
<organism evidence="2 3">
    <name type="scientific">Tetragenococcus halophilus subsp. halophilus</name>
    <dbReference type="NCBI Taxonomy" id="1513897"/>
    <lineage>
        <taxon>Bacteria</taxon>
        <taxon>Bacillati</taxon>
        <taxon>Bacillota</taxon>
        <taxon>Bacilli</taxon>
        <taxon>Lactobacillales</taxon>
        <taxon>Enterococcaceae</taxon>
        <taxon>Tetragenococcus</taxon>
    </lineage>
</organism>
<accession>A0A2H6CW12</accession>
<dbReference type="Pfam" id="PF06114">
    <property type="entry name" value="Peptidase_M78"/>
    <property type="match status" value="1"/>
</dbReference>
<gene>
    <name evidence="2" type="ORF">TEHN7118_1987</name>
</gene>
<dbReference type="InterPro" id="IPR052345">
    <property type="entry name" value="Rad_response_metalloprotease"/>
</dbReference>